<protein>
    <submittedName>
        <fullName evidence="4">Phage tail sheath subtilisin-like domain-containing protein</fullName>
    </submittedName>
</protein>
<dbReference type="InterPro" id="IPR020287">
    <property type="entry name" value="Tail_sheath_C"/>
</dbReference>
<dbReference type="EMBL" id="JAJOMB010000003">
    <property type="protein sequence ID" value="MCD5310427.1"/>
    <property type="molecule type" value="Genomic_DNA"/>
</dbReference>
<proteinExistence type="inferred from homology"/>
<evidence type="ECO:0000256" key="1">
    <source>
        <dbReference type="ARBA" id="ARBA00008005"/>
    </source>
</evidence>
<feature type="domain" description="Tail sheath protein subtilisin-like" evidence="2">
    <location>
        <begin position="263"/>
        <end position="407"/>
    </location>
</feature>
<dbReference type="PANTHER" id="PTHR35861">
    <property type="match status" value="1"/>
</dbReference>
<comment type="caution">
    <text evidence="4">The sequence shown here is derived from an EMBL/GenBank/DDBJ whole genome shotgun (WGS) entry which is preliminary data.</text>
</comment>
<evidence type="ECO:0000313" key="4">
    <source>
        <dbReference type="EMBL" id="MCD5310427.1"/>
    </source>
</evidence>
<dbReference type="Pfam" id="PF17482">
    <property type="entry name" value="Phage_sheath_1C"/>
    <property type="match status" value="1"/>
</dbReference>
<gene>
    <name evidence="4" type="ORF">LR394_05940</name>
</gene>
<feature type="domain" description="Tail sheath protein C-terminal" evidence="3">
    <location>
        <begin position="409"/>
        <end position="514"/>
    </location>
</feature>
<comment type="similarity">
    <text evidence="1">Belongs to the myoviridae tail sheath protein family.</text>
</comment>
<reference evidence="4" key="1">
    <citation type="submission" date="2021-11" db="EMBL/GenBank/DDBJ databases">
        <title>Streptomyces corallinus and Kineosporia corallina sp. nov., two new coral-derived marine actinobacteria.</title>
        <authorList>
            <person name="Buangrab K."/>
            <person name="Sutthacheep M."/>
            <person name="Yeemin T."/>
            <person name="Harunari E."/>
            <person name="Igarashi Y."/>
            <person name="Sripreechasak P."/>
            <person name="Kanchanasin P."/>
            <person name="Tanasupawat S."/>
            <person name="Phongsopitanun W."/>
        </authorList>
    </citation>
    <scope>NUCLEOTIDE SEQUENCE</scope>
    <source>
        <strain evidence="4">JCM 31032</strain>
    </source>
</reference>
<dbReference type="PANTHER" id="PTHR35861:SF1">
    <property type="entry name" value="PHAGE TAIL SHEATH PROTEIN"/>
    <property type="match status" value="1"/>
</dbReference>
<accession>A0A9X1N8G3</accession>
<dbReference type="AlphaFoldDB" id="A0A9X1N8G3"/>
<keyword evidence="5" id="KW-1185">Reference proteome</keyword>
<dbReference type="Pfam" id="PF04984">
    <property type="entry name" value="Phage_sheath_1"/>
    <property type="match status" value="1"/>
</dbReference>
<dbReference type="Proteomes" id="UP001138997">
    <property type="component" value="Unassembled WGS sequence"/>
</dbReference>
<evidence type="ECO:0000313" key="5">
    <source>
        <dbReference type="Proteomes" id="UP001138997"/>
    </source>
</evidence>
<organism evidence="4 5">
    <name type="scientific">Kineosporia babensis</name>
    <dbReference type="NCBI Taxonomy" id="499548"/>
    <lineage>
        <taxon>Bacteria</taxon>
        <taxon>Bacillati</taxon>
        <taxon>Actinomycetota</taxon>
        <taxon>Actinomycetes</taxon>
        <taxon>Kineosporiales</taxon>
        <taxon>Kineosporiaceae</taxon>
        <taxon>Kineosporia</taxon>
    </lineage>
</organism>
<sequence>MPTYTAPGVYVEEVASTQKVLSAAPTAVAAFVGFTERFPMDDSRDPEGLSPRLVTSWQQFESLYGSFVAGAMLPLSVYAYFQNGGQLAYIVRVPHTTPAGEPSAIAVPAADRALGTPLNVESIEPDAPLSISVHPEESSDPEAPLTFRLDVHEGGETVESYPGLTLDGPDEASTKVNGTSTRVKVKVEVSADADLAAQLELLKPGHYELVKAAPTPVEVTGRHFAGSATERKGLGGLAIAEDVTMVILPDLVTAATKEDGSIDLGLWKAVQTALIAHCEQYTNRMAILDSPPGMGAQQIKEWRSETAMYDSAFAAMYYPWVKIENPIGTGSNKEILVPPSGHVAGLWARTDQSRGVWKAPANDTLRGVLDIERAITQNEQSLLNPIGINCIRPFGVRGIRVWGARTLASDTDWTYINVRRLFNMAEKTIQDGTQWAVFEPNDVALWEGVKRTLTAFLRGLWTQGALVGATPDQAFYVKCDEETNPPEGVDAGQLVVEVGLAPVKPAEFVIFRIAQQKQTAA</sequence>
<dbReference type="Gene3D" id="3.40.50.11780">
    <property type="match status" value="2"/>
</dbReference>
<evidence type="ECO:0000259" key="3">
    <source>
        <dbReference type="Pfam" id="PF17482"/>
    </source>
</evidence>
<dbReference type="InterPro" id="IPR035089">
    <property type="entry name" value="Phage_sheath_subtilisin"/>
</dbReference>
<name>A0A9X1N8G3_9ACTN</name>
<dbReference type="InterPro" id="IPR052042">
    <property type="entry name" value="Tail_sheath_structural"/>
</dbReference>
<evidence type="ECO:0000259" key="2">
    <source>
        <dbReference type="Pfam" id="PF04984"/>
    </source>
</evidence>
<dbReference type="RefSeq" id="WP_231439356.1">
    <property type="nucleotide sequence ID" value="NZ_JAJOMB010000003.1"/>
</dbReference>